<dbReference type="InterPro" id="IPR036388">
    <property type="entry name" value="WH-like_DNA-bd_sf"/>
</dbReference>
<comment type="caution">
    <text evidence="5">The sequence shown here is derived from an EMBL/GenBank/DDBJ whole genome shotgun (WGS) entry which is preliminary data.</text>
</comment>
<name>A0ABV9HCB6_9MICO</name>
<keyword evidence="1" id="KW-0805">Transcription regulation</keyword>
<keyword evidence="2" id="KW-0238">DNA-binding</keyword>
<evidence type="ECO:0000313" key="6">
    <source>
        <dbReference type="Proteomes" id="UP001596011"/>
    </source>
</evidence>
<dbReference type="Proteomes" id="UP001596011">
    <property type="component" value="Unassembled WGS sequence"/>
</dbReference>
<dbReference type="PANTHER" id="PTHR33204">
    <property type="entry name" value="TRANSCRIPTIONAL REGULATOR, MARR FAMILY"/>
    <property type="match status" value="1"/>
</dbReference>
<protein>
    <submittedName>
        <fullName evidence="5">Winged helix-turn-helix transcriptional regulator</fullName>
    </submittedName>
</protein>
<organism evidence="5 6">
    <name type="scientific">Promicromonospora alba</name>
    <dbReference type="NCBI Taxonomy" id="1616110"/>
    <lineage>
        <taxon>Bacteria</taxon>
        <taxon>Bacillati</taxon>
        <taxon>Actinomycetota</taxon>
        <taxon>Actinomycetes</taxon>
        <taxon>Micrococcales</taxon>
        <taxon>Promicromonosporaceae</taxon>
        <taxon>Promicromonospora</taxon>
    </lineage>
</organism>
<dbReference type="SUPFAM" id="SSF46785">
    <property type="entry name" value="Winged helix' DNA-binding domain"/>
    <property type="match status" value="1"/>
</dbReference>
<gene>
    <name evidence="5" type="ORF">ACFO6V_03050</name>
</gene>
<proteinExistence type="predicted"/>
<keyword evidence="3" id="KW-0804">Transcription</keyword>
<dbReference type="InterPro" id="IPR036390">
    <property type="entry name" value="WH_DNA-bd_sf"/>
</dbReference>
<keyword evidence="6" id="KW-1185">Reference proteome</keyword>
<dbReference type="Gene3D" id="1.10.10.10">
    <property type="entry name" value="Winged helix-like DNA-binding domain superfamily/Winged helix DNA-binding domain"/>
    <property type="match status" value="1"/>
</dbReference>
<evidence type="ECO:0000313" key="5">
    <source>
        <dbReference type="EMBL" id="MFC4627195.1"/>
    </source>
</evidence>
<evidence type="ECO:0000256" key="2">
    <source>
        <dbReference type="ARBA" id="ARBA00023125"/>
    </source>
</evidence>
<dbReference type="PANTHER" id="PTHR33204:SF18">
    <property type="entry name" value="TRANSCRIPTIONAL REGULATORY PROTEIN"/>
    <property type="match status" value="1"/>
</dbReference>
<reference evidence="6" key="1">
    <citation type="journal article" date="2019" name="Int. J. Syst. Evol. Microbiol.">
        <title>The Global Catalogue of Microorganisms (GCM) 10K type strain sequencing project: providing services to taxonomists for standard genome sequencing and annotation.</title>
        <authorList>
            <consortium name="The Broad Institute Genomics Platform"/>
            <consortium name="The Broad Institute Genome Sequencing Center for Infectious Disease"/>
            <person name="Wu L."/>
            <person name="Ma J."/>
        </authorList>
    </citation>
    <scope>NUCLEOTIDE SEQUENCE [LARGE SCALE GENOMIC DNA]</scope>
    <source>
        <strain evidence="6">CCUG 42722</strain>
    </source>
</reference>
<dbReference type="RefSeq" id="WP_377132048.1">
    <property type="nucleotide sequence ID" value="NZ_JBHSFI010000001.1"/>
</dbReference>
<dbReference type="EMBL" id="JBHSFI010000001">
    <property type="protein sequence ID" value="MFC4627195.1"/>
    <property type="molecule type" value="Genomic_DNA"/>
</dbReference>
<sequence>MSTTPRERNARCSVARSLEVLGEKWTLLVVREAFFGVTRFADFRARLGVAPDVLTARLETLVEGGVLTRRPYRDEGQRQREEYVLTEAGAELKTVLAAFVAWGDVHRPSGFGPSIAYVDRETEAPVRLAFVADDGRELAPEDVDVVAGPGALVATAG</sequence>
<evidence type="ECO:0000256" key="1">
    <source>
        <dbReference type="ARBA" id="ARBA00023015"/>
    </source>
</evidence>
<dbReference type="InterPro" id="IPR002577">
    <property type="entry name" value="HTH_HxlR"/>
</dbReference>
<dbReference type="Pfam" id="PF01638">
    <property type="entry name" value="HxlR"/>
    <property type="match status" value="1"/>
</dbReference>
<accession>A0ABV9HCB6</accession>
<feature type="domain" description="HTH hxlR-type" evidence="4">
    <location>
        <begin position="12"/>
        <end position="111"/>
    </location>
</feature>
<dbReference type="PROSITE" id="PS51118">
    <property type="entry name" value="HTH_HXLR"/>
    <property type="match status" value="1"/>
</dbReference>
<evidence type="ECO:0000256" key="3">
    <source>
        <dbReference type="ARBA" id="ARBA00023163"/>
    </source>
</evidence>
<evidence type="ECO:0000259" key="4">
    <source>
        <dbReference type="PROSITE" id="PS51118"/>
    </source>
</evidence>